<name>A0A0X8E5D5_9MICO</name>
<keyword evidence="4 5" id="KW-0274">FAD</keyword>
<dbReference type="KEGG" id="mvd:AWU67_11365"/>
<gene>
    <name evidence="7" type="ORF">AWU67_11365</name>
</gene>
<accession>A0A0X8E5D5</accession>
<sequence>MAAADTTGQRGVPQSVIVVGAGSAGSVIARRLVDAGVRVHLLEAGGDDSNPAIHDPSRMGELWHSPDDWDYFTVPQEHAAGRRLHLPRGKVLGGSHSLNAMIWVRCAPADFDHWAALGNDGWAWSDVLPVYKQIERFTGRAPLDAQAAALRGHDGPLDVTDTFELEPIQAAIIEAAVQGGLEHNPDYNGQSLDGVSQQQLTIRDGQRLNSYMAYVKPVADSELLTVSTGCHVHRLLFDAPRDGAAPRVIGVEFEQGGEVQTLLADEVVLAAGALDSPRVLLRSGIGPASELGAHGIRSVVDLPGVGKNLHDHLLAPVIFATERPIDPPRPGVSVTQSHLFWRSLPELELPDTQPIHFSVPMYQDGMTGPDSGFSLMAGIVTPKSRGSVTLSGPAPHDPLLIDLAALEDEDDVRSLVASVRQCRQIGREQALAGEWGASEVYPATEIGGADVDEEAALRDYVRAHAVTYHHQVGTCTMGVSVEAGAVVTPRLRVHGVDGLRVADASIMPRVTTGNTNAPAVLIGEQAARFILAGE</sequence>
<dbReference type="InterPro" id="IPR000172">
    <property type="entry name" value="GMC_OxRdtase_N"/>
</dbReference>
<comment type="similarity">
    <text evidence="2">Belongs to the GMC oxidoreductase family.</text>
</comment>
<keyword evidence="3" id="KW-0285">Flavoprotein</keyword>
<reference evidence="8" key="2">
    <citation type="submission" date="2016-01" db="EMBL/GenBank/DDBJ databases">
        <title>First complete genome sequence of a species in the genus Microterricola, an extremophilic cold active enzyme producing strain ERGS5:02 isolated from Sikkim Himalaya.</title>
        <authorList>
            <person name="Kumar R."/>
            <person name="Singh D."/>
            <person name="Swarnkar M.K."/>
        </authorList>
    </citation>
    <scope>NUCLEOTIDE SEQUENCE [LARGE SCALE GENOMIC DNA]</scope>
    <source>
        <strain evidence="8">ERGS5:02</strain>
    </source>
</reference>
<dbReference type="Proteomes" id="UP000058305">
    <property type="component" value="Chromosome"/>
</dbReference>
<feature type="domain" description="Glucose-methanol-choline oxidoreductase N-terminal" evidence="6">
    <location>
        <begin position="272"/>
        <end position="286"/>
    </location>
</feature>
<evidence type="ECO:0000256" key="4">
    <source>
        <dbReference type="ARBA" id="ARBA00022827"/>
    </source>
</evidence>
<feature type="binding site" evidence="5">
    <location>
        <position position="91"/>
    </location>
    <ligand>
        <name>FAD</name>
        <dbReference type="ChEBI" id="CHEBI:57692"/>
    </ligand>
</feature>
<feature type="binding site" evidence="5">
    <location>
        <position position="232"/>
    </location>
    <ligand>
        <name>FAD</name>
        <dbReference type="ChEBI" id="CHEBI:57692"/>
    </ligand>
</feature>
<evidence type="ECO:0000256" key="1">
    <source>
        <dbReference type="ARBA" id="ARBA00001974"/>
    </source>
</evidence>
<dbReference type="InterPro" id="IPR012132">
    <property type="entry name" value="GMC_OxRdtase"/>
</dbReference>
<dbReference type="Gene3D" id="3.50.50.60">
    <property type="entry name" value="FAD/NAD(P)-binding domain"/>
    <property type="match status" value="1"/>
</dbReference>
<evidence type="ECO:0000259" key="6">
    <source>
        <dbReference type="PROSITE" id="PS00624"/>
    </source>
</evidence>
<evidence type="ECO:0000256" key="5">
    <source>
        <dbReference type="PIRSR" id="PIRSR000137-2"/>
    </source>
</evidence>
<protein>
    <submittedName>
        <fullName evidence="7">Oxidoreductase</fullName>
    </submittedName>
</protein>
<dbReference type="GO" id="GO:0016614">
    <property type="term" value="F:oxidoreductase activity, acting on CH-OH group of donors"/>
    <property type="evidence" value="ECO:0007669"/>
    <property type="project" value="InterPro"/>
</dbReference>
<dbReference type="EMBL" id="CP014145">
    <property type="protein sequence ID" value="AMB59361.1"/>
    <property type="molecule type" value="Genomic_DNA"/>
</dbReference>
<dbReference type="PROSITE" id="PS00624">
    <property type="entry name" value="GMC_OXRED_2"/>
    <property type="match status" value="1"/>
</dbReference>
<dbReference type="InterPro" id="IPR036188">
    <property type="entry name" value="FAD/NAD-bd_sf"/>
</dbReference>
<organism evidence="7 8">
    <name type="scientific">Microterricola viridarii</name>
    <dbReference type="NCBI Taxonomy" id="412690"/>
    <lineage>
        <taxon>Bacteria</taxon>
        <taxon>Bacillati</taxon>
        <taxon>Actinomycetota</taxon>
        <taxon>Actinomycetes</taxon>
        <taxon>Micrococcales</taxon>
        <taxon>Microbacteriaceae</taxon>
        <taxon>Microterricola</taxon>
    </lineage>
</organism>
<dbReference type="Pfam" id="PF00732">
    <property type="entry name" value="GMC_oxred_N"/>
    <property type="match status" value="1"/>
</dbReference>
<dbReference type="Pfam" id="PF05199">
    <property type="entry name" value="GMC_oxred_C"/>
    <property type="match status" value="1"/>
</dbReference>
<dbReference type="RefSeq" id="WP_067229020.1">
    <property type="nucleotide sequence ID" value="NZ_CP014145.1"/>
</dbReference>
<evidence type="ECO:0000313" key="8">
    <source>
        <dbReference type="Proteomes" id="UP000058305"/>
    </source>
</evidence>
<reference evidence="7 8" key="1">
    <citation type="journal article" date="2016" name="J. Biotechnol.">
        <title>First complete genome sequence of a species in the genus Microterricola, an extremophilic cold active enzyme producing bacterial strain ERGS5:02 isolated from Sikkim Himalaya.</title>
        <authorList>
            <person name="Himanshu"/>
            <person name="Swarnkar M.K."/>
            <person name="Singh D."/>
            <person name="Kumar R."/>
        </authorList>
    </citation>
    <scope>NUCLEOTIDE SEQUENCE [LARGE SCALE GENOMIC DNA]</scope>
    <source>
        <strain evidence="7 8">ERGS5:02</strain>
    </source>
</reference>
<dbReference type="PANTHER" id="PTHR11552:SF147">
    <property type="entry name" value="CHOLINE DEHYDROGENASE, MITOCHONDRIAL"/>
    <property type="match status" value="1"/>
</dbReference>
<dbReference type="OrthoDB" id="9785276at2"/>
<dbReference type="PIRSF" id="PIRSF000137">
    <property type="entry name" value="Alcohol_oxidase"/>
    <property type="match status" value="1"/>
</dbReference>
<keyword evidence="8" id="KW-1185">Reference proteome</keyword>
<dbReference type="AlphaFoldDB" id="A0A0X8E5D5"/>
<comment type="cofactor">
    <cofactor evidence="1 5">
        <name>FAD</name>
        <dbReference type="ChEBI" id="CHEBI:57692"/>
    </cofactor>
</comment>
<dbReference type="SUPFAM" id="SSF51905">
    <property type="entry name" value="FAD/NAD(P)-binding domain"/>
    <property type="match status" value="1"/>
</dbReference>
<dbReference type="SUPFAM" id="SSF54373">
    <property type="entry name" value="FAD-linked reductases, C-terminal domain"/>
    <property type="match status" value="1"/>
</dbReference>
<evidence type="ECO:0000256" key="3">
    <source>
        <dbReference type="ARBA" id="ARBA00022630"/>
    </source>
</evidence>
<dbReference type="PANTHER" id="PTHR11552">
    <property type="entry name" value="GLUCOSE-METHANOL-CHOLINE GMC OXIDOREDUCTASE"/>
    <property type="match status" value="1"/>
</dbReference>
<dbReference type="InterPro" id="IPR007867">
    <property type="entry name" value="GMC_OxRtase_C"/>
</dbReference>
<dbReference type="GO" id="GO:0050660">
    <property type="term" value="F:flavin adenine dinucleotide binding"/>
    <property type="evidence" value="ECO:0007669"/>
    <property type="project" value="InterPro"/>
</dbReference>
<feature type="binding site" evidence="5">
    <location>
        <position position="468"/>
    </location>
    <ligand>
        <name>substrate</name>
    </ligand>
</feature>
<proteinExistence type="inferred from homology"/>
<dbReference type="Gene3D" id="3.30.560.10">
    <property type="entry name" value="Glucose Oxidase, domain 3"/>
    <property type="match status" value="1"/>
</dbReference>
<evidence type="ECO:0000313" key="7">
    <source>
        <dbReference type="EMBL" id="AMB59361.1"/>
    </source>
</evidence>
<evidence type="ECO:0000256" key="2">
    <source>
        <dbReference type="ARBA" id="ARBA00010790"/>
    </source>
</evidence>